<proteinExistence type="predicted"/>
<gene>
    <name evidence="9" type="ORF">G3R41_10715</name>
    <name evidence="8" type="ORF">GCU67_10060</name>
</gene>
<evidence type="ECO:0000256" key="6">
    <source>
        <dbReference type="SAM" id="MobiDB-lite"/>
    </source>
</evidence>
<feature type="transmembrane region" description="Helical" evidence="7">
    <location>
        <begin position="147"/>
        <end position="171"/>
    </location>
</feature>
<evidence type="ECO:0000256" key="7">
    <source>
        <dbReference type="SAM" id="Phobius"/>
    </source>
</evidence>
<dbReference type="Proteomes" id="UP000468828">
    <property type="component" value="Unassembled WGS sequence"/>
</dbReference>
<dbReference type="EMBL" id="JAAGWH010000024">
    <property type="protein sequence ID" value="NEK94513.1"/>
    <property type="molecule type" value="Genomic_DNA"/>
</dbReference>
<dbReference type="PANTHER" id="PTHR30250:SF26">
    <property type="entry name" value="PSMA PROTEIN"/>
    <property type="match status" value="1"/>
</dbReference>
<reference evidence="9 11" key="2">
    <citation type="submission" date="2020-02" db="EMBL/GenBank/DDBJ databases">
        <title>The WGS of Modestobacter muralis DSM 100205.</title>
        <authorList>
            <person name="Jiang Z."/>
        </authorList>
    </citation>
    <scope>NUCLEOTIDE SEQUENCE [LARGE SCALE GENOMIC DNA]</scope>
    <source>
        <strain evidence="9 11">DSM 100205</strain>
    </source>
</reference>
<dbReference type="AlphaFoldDB" id="A0A6P0EUE8"/>
<keyword evidence="10" id="KW-1185">Reference proteome</keyword>
<feature type="transmembrane region" description="Helical" evidence="7">
    <location>
        <begin position="386"/>
        <end position="404"/>
    </location>
</feature>
<dbReference type="CDD" id="cd13126">
    <property type="entry name" value="MATE_like_11"/>
    <property type="match status" value="1"/>
</dbReference>
<evidence type="ECO:0000256" key="5">
    <source>
        <dbReference type="ARBA" id="ARBA00023136"/>
    </source>
</evidence>
<dbReference type="RefSeq" id="WP_163611092.1">
    <property type="nucleotide sequence ID" value="NZ_JAAGWB010000026.1"/>
</dbReference>
<feature type="compositionally biased region" description="Low complexity" evidence="6">
    <location>
        <begin position="417"/>
        <end position="432"/>
    </location>
</feature>
<feature type="transmembrane region" description="Helical" evidence="7">
    <location>
        <begin position="218"/>
        <end position="243"/>
    </location>
</feature>
<dbReference type="Proteomes" id="UP000471152">
    <property type="component" value="Unassembled WGS sequence"/>
</dbReference>
<feature type="transmembrane region" description="Helical" evidence="7">
    <location>
        <begin position="117"/>
        <end position="135"/>
    </location>
</feature>
<feature type="transmembrane region" description="Helical" evidence="7">
    <location>
        <begin position="330"/>
        <end position="350"/>
    </location>
</feature>
<evidence type="ECO:0008006" key="12">
    <source>
        <dbReference type="Google" id="ProtNLM"/>
    </source>
</evidence>
<evidence type="ECO:0000313" key="9">
    <source>
        <dbReference type="EMBL" id="NEN51401.1"/>
    </source>
</evidence>
<evidence type="ECO:0000256" key="2">
    <source>
        <dbReference type="ARBA" id="ARBA00022475"/>
    </source>
</evidence>
<dbReference type="PANTHER" id="PTHR30250">
    <property type="entry name" value="PST FAMILY PREDICTED COLANIC ACID TRANSPORTER"/>
    <property type="match status" value="1"/>
</dbReference>
<feature type="transmembrane region" description="Helical" evidence="7">
    <location>
        <begin position="286"/>
        <end position="310"/>
    </location>
</feature>
<feature type="region of interest" description="Disordered" evidence="6">
    <location>
        <begin position="413"/>
        <end position="452"/>
    </location>
</feature>
<feature type="transmembrane region" description="Helical" evidence="7">
    <location>
        <begin position="52"/>
        <end position="77"/>
    </location>
</feature>
<keyword evidence="3 7" id="KW-0812">Transmembrane</keyword>
<protein>
    <recommendedName>
        <fullName evidence="12">Oligosaccharide flippase family protein</fullName>
    </recommendedName>
</protein>
<comment type="subcellular location">
    <subcellularLocation>
        <location evidence="1">Cell membrane</location>
        <topology evidence="1">Multi-pass membrane protein</topology>
    </subcellularLocation>
</comment>
<evidence type="ECO:0000256" key="3">
    <source>
        <dbReference type="ARBA" id="ARBA00022692"/>
    </source>
</evidence>
<accession>A0A6P0EUE8</accession>
<evidence type="ECO:0000313" key="11">
    <source>
        <dbReference type="Proteomes" id="UP000471152"/>
    </source>
</evidence>
<feature type="transmembrane region" description="Helical" evidence="7">
    <location>
        <begin position="255"/>
        <end position="274"/>
    </location>
</feature>
<evidence type="ECO:0000313" key="10">
    <source>
        <dbReference type="Proteomes" id="UP000468828"/>
    </source>
</evidence>
<feature type="transmembrane region" description="Helical" evidence="7">
    <location>
        <begin position="89"/>
        <end position="111"/>
    </location>
</feature>
<evidence type="ECO:0000256" key="4">
    <source>
        <dbReference type="ARBA" id="ARBA00022989"/>
    </source>
</evidence>
<dbReference type="EMBL" id="JAAGWB010000026">
    <property type="protein sequence ID" value="NEN51401.1"/>
    <property type="molecule type" value="Genomic_DNA"/>
</dbReference>
<organism evidence="8 10">
    <name type="scientific">Modestobacter muralis</name>
    <dbReference type="NCBI Taxonomy" id="1608614"/>
    <lineage>
        <taxon>Bacteria</taxon>
        <taxon>Bacillati</taxon>
        <taxon>Actinomycetota</taxon>
        <taxon>Actinomycetes</taxon>
        <taxon>Geodermatophilales</taxon>
        <taxon>Geodermatophilaceae</taxon>
        <taxon>Modestobacter</taxon>
    </lineage>
</organism>
<keyword evidence="5 7" id="KW-0472">Membrane</keyword>
<keyword evidence="4 7" id="KW-1133">Transmembrane helix</keyword>
<feature type="transmembrane region" description="Helical" evidence="7">
    <location>
        <begin position="362"/>
        <end position="380"/>
    </location>
</feature>
<evidence type="ECO:0000256" key="1">
    <source>
        <dbReference type="ARBA" id="ARBA00004651"/>
    </source>
</evidence>
<feature type="transmembrane region" description="Helical" evidence="7">
    <location>
        <begin position="177"/>
        <end position="197"/>
    </location>
</feature>
<reference evidence="8 10" key="1">
    <citation type="submission" date="2020-01" db="EMBL/GenBank/DDBJ databases">
        <title>the WGS Modestobacter muralis CPCC 204518.</title>
        <authorList>
            <person name="Jiang Z."/>
        </authorList>
    </citation>
    <scope>NUCLEOTIDE SEQUENCE [LARGE SCALE GENOMIC DNA]</scope>
    <source>
        <strain evidence="8 10">DSM 100205</strain>
    </source>
</reference>
<comment type="caution">
    <text evidence="8">The sequence shown here is derived from an EMBL/GenBank/DDBJ whole genome shotgun (WGS) entry which is preliminary data.</text>
</comment>
<evidence type="ECO:0000313" key="8">
    <source>
        <dbReference type="EMBL" id="NEK94513.1"/>
    </source>
</evidence>
<sequence length="452" mass="45382">MTRRQSGILRLARRAGWSVVDQALSSLGSLLLSVMVARAVDAHAFGAFTVSFAVYSVAVLVSRALVSQPLTITFAGADPATYRVASGRSTGAAVVVGIAVGLVVLLVGVLIGGPVGTALGAVALVLPGLLVQDAWRVAFLAGGHAERAALVSAVWIALQLSAVAALTAAGAGSPAPYLLAWGLAAAAAAVLGAVRGGTRPLVTQTRSWVRENWQLTRFLVLESLLVQGAFQGMLLLIGAFGALSDVAAIRGANVVVGPVSLLGMSATAFAVPELARRAHLPGRTRLLAGVGISGVLAVVALAWGAVVLLLPDVAGVALLGDSWPGVRAVLLATVVGQLINISYSGATYVVYSTGATAVAMRINALVSVLLVVFGLTGLALGGAEGVAWGIAATYATVLPLWYLAAARVTRRPAAGQPRPAGGEPDGAAAGPAVDEQSPADGRGLSAGRTTSD</sequence>
<name>A0A6P0EUE8_9ACTN</name>
<keyword evidence="2" id="KW-1003">Cell membrane</keyword>
<dbReference type="InterPro" id="IPR050833">
    <property type="entry name" value="Poly_Biosynth_Transport"/>
</dbReference>
<dbReference type="GO" id="GO:0005886">
    <property type="term" value="C:plasma membrane"/>
    <property type="evidence" value="ECO:0007669"/>
    <property type="project" value="UniProtKB-SubCell"/>
</dbReference>